<name>A0A413IFR3_9BACT</name>
<dbReference type="RefSeq" id="WP_013612763.1">
    <property type="nucleotide sequence ID" value="NZ_JABWDG010000016.1"/>
</dbReference>
<proteinExistence type="predicted"/>
<dbReference type="OMA" id="MCAINTI"/>
<sequence>MSTDNLSELSMSISQISDERGYWFFRSQGGAYYSDFFKYNFIGIGYNEISIKDLTFADEKTVSTHIKSKLSISGKADKSGYAASQMIRFVHGLKKGDVVIVPDHASRRVVYGIITSDSPYMKSKNSEDKCPFQKRWDVNWTYQEARHRLNPKLFPIFSSRHIITDISKYAPYIDSTISDLYIKDEKVHFVINILTDNPILRNDFDTFCNYTSFFIDDFERYFGGIPDEEQEIKIGLQSRGRVEIISKTFKGILGFGILVNAVVGGNFEVGAWGLDFKMTNPGILKTWDEYRNSSADRQQKIQVFQKVLKKMDVDTIRDVDKLLEFYKANTKEKNDTIQ</sequence>
<accession>A0A413IFR3</accession>
<protein>
    <submittedName>
        <fullName evidence="1">Uncharacterized protein</fullName>
    </submittedName>
</protein>
<evidence type="ECO:0000313" key="2">
    <source>
        <dbReference type="Proteomes" id="UP000284434"/>
    </source>
</evidence>
<dbReference type="EMBL" id="QSCO01000003">
    <property type="protein sequence ID" value="RGY09280.1"/>
    <property type="molecule type" value="Genomic_DNA"/>
</dbReference>
<dbReference type="GeneID" id="61275817"/>
<evidence type="ECO:0000313" key="1">
    <source>
        <dbReference type="EMBL" id="RGY09280.1"/>
    </source>
</evidence>
<organism evidence="1 2">
    <name type="scientific">Odoribacter splanchnicus</name>
    <dbReference type="NCBI Taxonomy" id="28118"/>
    <lineage>
        <taxon>Bacteria</taxon>
        <taxon>Pseudomonadati</taxon>
        <taxon>Bacteroidota</taxon>
        <taxon>Bacteroidia</taxon>
        <taxon>Bacteroidales</taxon>
        <taxon>Odoribacteraceae</taxon>
        <taxon>Odoribacter</taxon>
    </lineage>
</organism>
<gene>
    <name evidence="1" type="ORF">DXA53_03095</name>
</gene>
<comment type="caution">
    <text evidence="1">The sequence shown here is derived from an EMBL/GenBank/DDBJ whole genome shotgun (WGS) entry which is preliminary data.</text>
</comment>
<dbReference type="AlphaFoldDB" id="A0A413IFR3"/>
<reference evidence="1 2" key="1">
    <citation type="submission" date="2018-08" db="EMBL/GenBank/DDBJ databases">
        <title>A genome reference for cultivated species of the human gut microbiota.</title>
        <authorList>
            <person name="Zou Y."/>
            <person name="Xue W."/>
            <person name="Luo G."/>
        </authorList>
    </citation>
    <scope>NUCLEOTIDE SEQUENCE [LARGE SCALE GENOMIC DNA]</scope>
    <source>
        <strain evidence="1 2">OF03-11</strain>
    </source>
</reference>
<dbReference type="Proteomes" id="UP000284434">
    <property type="component" value="Unassembled WGS sequence"/>
</dbReference>